<comment type="caution">
    <text evidence="2">The sequence shown here is derived from an EMBL/GenBank/DDBJ whole genome shotgun (WGS) entry which is preliminary data.</text>
</comment>
<protein>
    <submittedName>
        <fullName evidence="2">Uncharacterized protein</fullName>
    </submittedName>
</protein>
<feature type="region of interest" description="Disordered" evidence="1">
    <location>
        <begin position="1"/>
        <end position="22"/>
    </location>
</feature>
<name>A0ABQ2CF77_9MICC</name>
<dbReference type="EMBL" id="BMKV01000003">
    <property type="protein sequence ID" value="GGI82023.1"/>
    <property type="molecule type" value="Genomic_DNA"/>
</dbReference>
<dbReference type="Proteomes" id="UP000658754">
    <property type="component" value="Unassembled WGS sequence"/>
</dbReference>
<proteinExistence type="predicted"/>
<accession>A0ABQ2CF77</accession>
<keyword evidence="3" id="KW-1185">Reference proteome</keyword>
<sequence>MQHSAVDPFEPQQADEALSAGRQIRTENRTGLGLYVAVGPSWLVTHDYLVIHGWLLESWSPQTSTLRCRYGRVITDCWPLVQGKGQRRNVPVTAQVVHLPRTGGSTS</sequence>
<evidence type="ECO:0000256" key="1">
    <source>
        <dbReference type="SAM" id="MobiDB-lite"/>
    </source>
</evidence>
<organism evidence="2 3">
    <name type="scientific">Pseudarthrobacter scleromae</name>
    <dbReference type="NCBI Taxonomy" id="158897"/>
    <lineage>
        <taxon>Bacteria</taxon>
        <taxon>Bacillati</taxon>
        <taxon>Actinomycetota</taxon>
        <taxon>Actinomycetes</taxon>
        <taxon>Micrococcales</taxon>
        <taxon>Micrococcaceae</taxon>
        <taxon>Pseudarthrobacter</taxon>
    </lineage>
</organism>
<evidence type="ECO:0000313" key="2">
    <source>
        <dbReference type="EMBL" id="GGI82023.1"/>
    </source>
</evidence>
<evidence type="ECO:0000313" key="3">
    <source>
        <dbReference type="Proteomes" id="UP000658754"/>
    </source>
</evidence>
<reference evidence="3" key="1">
    <citation type="journal article" date="2019" name="Int. J. Syst. Evol. Microbiol.">
        <title>The Global Catalogue of Microorganisms (GCM) 10K type strain sequencing project: providing services to taxonomists for standard genome sequencing and annotation.</title>
        <authorList>
            <consortium name="The Broad Institute Genomics Platform"/>
            <consortium name="The Broad Institute Genome Sequencing Center for Infectious Disease"/>
            <person name="Wu L."/>
            <person name="Ma J."/>
        </authorList>
    </citation>
    <scope>NUCLEOTIDE SEQUENCE [LARGE SCALE GENOMIC DNA]</scope>
    <source>
        <strain evidence="3">CGMCC 1.3601</strain>
    </source>
</reference>
<gene>
    <name evidence="2" type="ORF">GCM10007175_19230</name>
</gene>